<evidence type="ECO:0000313" key="4">
    <source>
        <dbReference type="Proteomes" id="UP000320813"/>
    </source>
</evidence>
<feature type="transmembrane region" description="Helical" evidence="1">
    <location>
        <begin position="205"/>
        <end position="229"/>
    </location>
</feature>
<dbReference type="AlphaFoldDB" id="A0A519BDN0"/>
<dbReference type="Pfam" id="PF03599">
    <property type="entry name" value="CdhD"/>
    <property type="match status" value="1"/>
</dbReference>
<feature type="transmembrane region" description="Helical" evidence="1">
    <location>
        <begin position="329"/>
        <end position="347"/>
    </location>
</feature>
<reference evidence="3 4" key="1">
    <citation type="submission" date="2019-01" db="EMBL/GenBank/DDBJ databases">
        <title>Insights into ecological role of a new deltaproteobacterial order Candidatus Sinidesulfobacterales (Sva0485) by metagenomics and metatranscriptomics.</title>
        <authorList>
            <person name="Tan S."/>
            <person name="Liu J."/>
            <person name="Fang Y."/>
            <person name="Hedlund B.P."/>
            <person name="Lian Z.H."/>
            <person name="Huang L.Y."/>
            <person name="Li J.T."/>
            <person name="Huang L.N."/>
            <person name="Li W.J."/>
            <person name="Jiang H.C."/>
            <person name="Dong H.L."/>
            <person name="Shu W.S."/>
        </authorList>
    </citation>
    <scope>NUCLEOTIDE SEQUENCE [LARGE SCALE GENOMIC DNA]</scope>
    <source>
        <strain evidence="3">AP3</strain>
    </source>
</reference>
<dbReference type="InterPro" id="IPR016041">
    <property type="entry name" value="Ac-CoA_synth_d_su_TIM-brl"/>
</dbReference>
<feature type="transmembrane region" description="Helical" evidence="1">
    <location>
        <begin position="289"/>
        <end position="308"/>
    </location>
</feature>
<comment type="caution">
    <text evidence="3">The sequence shown here is derived from an EMBL/GenBank/DDBJ whole genome shotgun (WGS) entry which is preliminary data.</text>
</comment>
<dbReference type="NCBIfam" id="NF040863">
    <property type="entry name" value="HgcA_corrinoid"/>
    <property type="match status" value="1"/>
</dbReference>
<name>A0A519BDN0_9DELT</name>
<dbReference type="EMBL" id="SGBD01000001">
    <property type="protein sequence ID" value="RZD15348.1"/>
    <property type="molecule type" value="Genomic_DNA"/>
</dbReference>
<evidence type="ECO:0000313" key="3">
    <source>
        <dbReference type="EMBL" id="RZD15348.1"/>
    </source>
</evidence>
<accession>A0A519BDN0</accession>
<feature type="transmembrane region" description="Helical" evidence="1">
    <location>
        <begin position="264"/>
        <end position="283"/>
    </location>
</feature>
<feature type="transmembrane region" description="Helical" evidence="1">
    <location>
        <begin position="235"/>
        <end position="257"/>
    </location>
</feature>
<dbReference type="Gene3D" id="3.40.50.11600">
    <property type="match status" value="1"/>
</dbReference>
<keyword evidence="1" id="KW-0812">Transmembrane</keyword>
<keyword evidence="1" id="KW-0472">Membrane</keyword>
<evidence type="ECO:0000256" key="1">
    <source>
        <dbReference type="SAM" id="Phobius"/>
    </source>
</evidence>
<gene>
    <name evidence="3" type="ORF">EVJ47_03485</name>
</gene>
<evidence type="ECO:0000259" key="2">
    <source>
        <dbReference type="Pfam" id="PF03599"/>
    </source>
</evidence>
<protein>
    <submittedName>
        <fullName evidence="3">Acetyl-CoA synthase subunit gamma</fullName>
    </submittedName>
</protein>
<dbReference type="Proteomes" id="UP000320813">
    <property type="component" value="Unassembled WGS sequence"/>
</dbReference>
<organism evidence="3 4">
    <name type="scientific">Candidatus Acidulodesulfobacterium ferriphilum</name>
    <dbReference type="NCBI Taxonomy" id="2597223"/>
    <lineage>
        <taxon>Bacteria</taxon>
        <taxon>Deltaproteobacteria</taxon>
        <taxon>Candidatus Acidulodesulfobacterales</taxon>
        <taxon>Candidatus Acidulodesulfobacterium</taxon>
    </lineage>
</organism>
<proteinExistence type="predicted"/>
<sequence length="355" mass="39632">MINENINILEFCKKPDQFEKVNRVSSEWSRPDYSGSIKCRISNSFRMKYRIKPGLYAVGEPDANSEVFASANYKLSFDILRKALSGLSAWILVLDTKGINVWCAAGKGTFGTEELVKRIGGVKLGNFLNHRRIILPQLGAVGVNADSVFKRTGFKVYFGPVYAEDIKAYLNSGRRKTPEMRKIKFSILDRLILTPREIIPAMNKFIIFAAIILLFFGIQPTGILFKSAWVYGEPFLLLGLVSIIAGSFITPAALPFIPFRSFALKGWITGMLLTAPVIFLFNSPELKNILIFISAILFFPMASSYLALQFTGSTTFTNMSGVKKELKTALPVYLISTVISIVLLIIYKLHKLAVI</sequence>
<feature type="domain" description="CO dehydrogenase/acetyl-CoA synthase delta subunit TIM barrel" evidence="2">
    <location>
        <begin position="50"/>
        <end position="168"/>
    </location>
</feature>
<keyword evidence="1" id="KW-1133">Transmembrane helix</keyword>